<protein>
    <submittedName>
        <fullName evidence="1">Uncharacterized protein</fullName>
    </submittedName>
</protein>
<organism evidence="1 2">
    <name type="scientific">Collybiopsis luxurians FD-317 M1</name>
    <dbReference type="NCBI Taxonomy" id="944289"/>
    <lineage>
        <taxon>Eukaryota</taxon>
        <taxon>Fungi</taxon>
        <taxon>Dikarya</taxon>
        <taxon>Basidiomycota</taxon>
        <taxon>Agaricomycotina</taxon>
        <taxon>Agaricomycetes</taxon>
        <taxon>Agaricomycetidae</taxon>
        <taxon>Agaricales</taxon>
        <taxon>Marasmiineae</taxon>
        <taxon>Omphalotaceae</taxon>
        <taxon>Collybiopsis</taxon>
        <taxon>Collybiopsis luxurians</taxon>
    </lineage>
</organism>
<dbReference type="EMBL" id="KN834837">
    <property type="protein sequence ID" value="KIK52815.1"/>
    <property type="molecule type" value="Genomic_DNA"/>
</dbReference>
<dbReference type="Proteomes" id="UP000053593">
    <property type="component" value="Unassembled WGS sequence"/>
</dbReference>
<gene>
    <name evidence="1" type="ORF">GYMLUDRAFT_250942</name>
</gene>
<name>A0A0D0AR26_9AGAR</name>
<sequence length="231" mass="25339">MDTPQCNEPYTLGLGSPFHASLLPTLFPPPSSTLFLPFPHSFPPSSSLPSLLSLSFPSLLSLSFPSLLSLSFPSLLSLSSPPLLPAPVPPAPVPVPPAPLVPPLPPALPPALPPPVSPYRYHIRRPVSLNISALNKHRQHPRHPAIDALKTSNVNFFILCVNYSHTGHITKAEMNLVNIFYHQLKIPCISSRFDNAAFISTLLHLQPLSTELIVSKPNGQRRYRQNIRVSF</sequence>
<reference evidence="1 2" key="1">
    <citation type="submission" date="2014-04" db="EMBL/GenBank/DDBJ databases">
        <title>Evolutionary Origins and Diversification of the Mycorrhizal Mutualists.</title>
        <authorList>
            <consortium name="DOE Joint Genome Institute"/>
            <consortium name="Mycorrhizal Genomics Consortium"/>
            <person name="Kohler A."/>
            <person name="Kuo A."/>
            <person name="Nagy L.G."/>
            <person name="Floudas D."/>
            <person name="Copeland A."/>
            <person name="Barry K.W."/>
            <person name="Cichocki N."/>
            <person name="Veneault-Fourrey C."/>
            <person name="LaButti K."/>
            <person name="Lindquist E.A."/>
            <person name="Lipzen A."/>
            <person name="Lundell T."/>
            <person name="Morin E."/>
            <person name="Murat C."/>
            <person name="Riley R."/>
            <person name="Ohm R."/>
            <person name="Sun H."/>
            <person name="Tunlid A."/>
            <person name="Henrissat B."/>
            <person name="Grigoriev I.V."/>
            <person name="Hibbett D.S."/>
            <person name="Martin F."/>
        </authorList>
    </citation>
    <scope>NUCLEOTIDE SEQUENCE [LARGE SCALE GENOMIC DNA]</scope>
    <source>
        <strain evidence="1 2">FD-317 M1</strain>
    </source>
</reference>
<evidence type="ECO:0000313" key="1">
    <source>
        <dbReference type="EMBL" id="KIK52815.1"/>
    </source>
</evidence>
<dbReference type="AlphaFoldDB" id="A0A0D0AR26"/>
<dbReference type="HOGENOM" id="CLU_1199945_0_0_1"/>
<evidence type="ECO:0000313" key="2">
    <source>
        <dbReference type="Proteomes" id="UP000053593"/>
    </source>
</evidence>
<accession>A0A0D0AR26</accession>
<proteinExistence type="predicted"/>
<keyword evidence="2" id="KW-1185">Reference proteome</keyword>